<feature type="transmembrane region" description="Helical" evidence="1">
    <location>
        <begin position="206"/>
        <end position="231"/>
    </location>
</feature>
<feature type="transmembrane region" description="Helical" evidence="1">
    <location>
        <begin position="176"/>
        <end position="194"/>
    </location>
</feature>
<feature type="transmembrane region" description="Helical" evidence="1">
    <location>
        <begin position="70"/>
        <end position="96"/>
    </location>
</feature>
<feature type="transmembrane region" description="Helical" evidence="1">
    <location>
        <begin position="477"/>
        <end position="494"/>
    </location>
</feature>
<dbReference type="Pfam" id="PF09971">
    <property type="entry name" value="DUF2206"/>
    <property type="match status" value="1"/>
</dbReference>
<keyword evidence="1" id="KW-0812">Transmembrane</keyword>
<feature type="transmembrane region" description="Helical" evidence="1">
    <location>
        <begin position="413"/>
        <end position="431"/>
    </location>
</feature>
<keyword evidence="1" id="KW-1133">Transmembrane helix</keyword>
<feature type="transmembrane region" description="Helical" evidence="1">
    <location>
        <begin position="580"/>
        <end position="598"/>
    </location>
</feature>
<feature type="transmembrane region" description="Helical" evidence="1">
    <location>
        <begin position="515"/>
        <end position="534"/>
    </location>
</feature>
<feature type="transmembrane region" description="Helical" evidence="1">
    <location>
        <begin position="149"/>
        <end position="170"/>
    </location>
</feature>
<dbReference type="AlphaFoldDB" id="A0A133UMA5"/>
<reference evidence="2 3" key="1">
    <citation type="journal article" date="2016" name="Sci. Rep.">
        <title>Metabolic traits of an uncultured archaeal lineage -MSBL1- from brine pools of the Red Sea.</title>
        <authorList>
            <person name="Mwirichia R."/>
            <person name="Alam I."/>
            <person name="Rashid M."/>
            <person name="Vinu M."/>
            <person name="Ba-Alawi W."/>
            <person name="Anthony Kamau A."/>
            <person name="Kamanda Ngugi D."/>
            <person name="Goker M."/>
            <person name="Klenk H.P."/>
            <person name="Bajic V."/>
            <person name="Stingl U."/>
        </authorList>
    </citation>
    <scope>NUCLEOTIDE SEQUENCE [LARGE SCALE GENOMIC DNA]</scope>
    <source>
        <strain evidence="2">SCGC-AAA259E19</strain>
    </source>
</reference>
<gene>
    <name evidence="2" type="ORF">AKJ65_01980</name>
</gene>
<feature type="transmembrane region" description="Helical" evidence="1">
    <location>
        <begin position="20"/>
        <end position="38"/>
    </location>
</feature>
<evidence type="ECO:0000256" key="1">
    <source>
        <dbReference type="SAM" id="Phobius"/>
    </source>
</evidence>
<sequence>MSLLRIFNNKISNLEKGVLLLQVLFFGSIVLNFFNLRIPILREITGFLLLSFAPGILILKFFLKKKNLNFASFFFCSIGLSIAVVTIIGLILNFLYPLLGISEPLSSTSLIITINFFLLLLFFTKQIIGEDSPEIKKISFIGEKERIGLLPILSILFLPILAIFGTHLMNIHDNSMLIQLLLIFSSTVPLIYSLRFSKVGEKKKMIYFSIAIFAVSLSLLFHMSLISHYIWGSDQHLDFFNSRLILESKIWNPSSPTTKRHSMLSITILPTMISKITNVELTWVYKTMFPFFFSFIPVGLFIVFTKFISDKRICFFSALTFAFLNPFYTNLLNSPRTGMALFFFSVLFVFTQKSMKSSKKALLSSMLTFLVITSHYGFSYFLFFGFLLGGFLLSNLIQLIFGSKRKIGNLKLLKGRYVVTFGLILFSWYIYTSQSVPLTSGLTSLRELFHGIFNLFGPRATGIAYLQVKHPTLLHNIAKYITGLLLIFATIYLLKQIVNIFLKGKKIKKETKIMPISFICLLVVFIAFAAPAMPEGIARPFLFSSLFLAPFYVKGGIYLIKSLFSIVKKEVSNKITMTGFSIFLCILLVFYSGLIFPLNNEESTIALDDDTVGPERYNKMDHCAAQWIEANKTGTEDLYSSPGNWVLDEYYLQSRTIFDKNQTRFVNDSFIYLSHINLLRNIYKEKIGARPTITVVHNFDEIPAYKEIQKFNHIYDSLGSQVYYYNN</sequence>
<evidence type="ECO:0000313" key="2">
    <source>
        <dbReference type="EMBL" id="KXA95362.1"/>
    </source>
</evidence>
<proteinExistence type="predicted"/>
<dbReference type="Proteomes" id="UP000070284">
    <property type="component" value="Unassembled WGS sequence"/>
</dbReference>
<accession>A0A133UMA5</accession>
<dbReference type="InterPro" id="IPR018701">
    <property type="entry name" value="DUF2206_membrane"/>
</dbReference>
<organism evidence="2 3">
    <name type="scientific">candidate division MSBL1 archaeon SCGC-AAA259E19</name>
    <dbReference type="NCBI Taxonomy" id="1698264"/>
    <lineage>
        <taxon>Archaea</taxon>
        <taxon>Methanobacteriati</taxon>
        <taxon>Methanobacteriota</taxon>
        <taxon>candidate division MSBL1</taxon>
    </lineage>
</organism>
<feature type="transmembrane region" description="Helical" evidence="1">
    <location>
        <begin position="44"/>
        <end position="63"/>
    </location>
</feature>
<comment type="caution">
    <text evidence="2">The sequence shown here is derived from an EMBL/GenBank/DDBJ whole genome shotgun (WGS) entry which is preliminary data.</text>
</comment>
<keyword evidence="1" id="KW-0472">Membrane</keyword>
<keyword evidence="3" id="KW-1185">Reference proteome</keyword>
<feature type="transmembrane region" description="Helical" evidence="1">
    <location>
        <begin position="108"/>
        <end position="128"/>
    </location>
</feature>
<evidence type="ECO:0008006" key="4">
    <source>
        <dbReference type="Google" id="ProtNLM"/>
    </source>
</evidence>
<feature type="transmembrane region" description="Helical" evidence="1">
    <location>
        <begin position="540"/>
        <end position="560"/>
    </location>
</feature>
<name>A0A133UMA5_9EURY</name>
<dbReference type="EMBL" id="LHXO01000017">
    <property type="protein sequence ID" value="KXA95362.1"/>
    <property type="molecule type" value="Genomic_DNA"/>
</dbReference>
<protein>
    <recommendedName>
        <fullName evidence="4">Glycosyltransferase RgtA/B/C/D-like domain-containing protein</fullName>
    </recommendedName>
</protein>
<evidence type="ECO:0000313" key="3">
    <source>
        <dbReference type="Proteomes" id="UP000070284"/>
    </source>
</evidence>
<feature type="transmembrane region" description="Helical" evidence="1">
    <location>
        <begin position="288"/>
        <end position="305"/>
    </location>
</feature>
<feature type="transmembrane region" description="Helical" evidence="1">
    <location>
        <begin position="334"/>
        <end position="350"/>
    </location>
</feature>